<reference evidence="2 3" key="1">
    <citation type="journal article" date="2024" name="Commun. Biol.">
        <title>Comparative genomic analysis of thermophilic fungi reveals convergent evolutionary adaptations and gene losses.</title>
        <authorList>
            <person name="Steindorff A.S."/>
            <person name="Aguilar-Pontes M.V."/>
            <person name="Robinson A.J."/>
            <person name="Andreopoulos B."/>
            <person name="LaButti K."/>
            <person name="Kuo A."/>
            <person name="Mondo S."/>
            <person name="Riley R."/>
            <person name="Otillar R."/>
            <person name="Haridas S."/>
            <person name="Lipzen A."/>
            <person name="Grimwood J."/>
            <person name="Schmutz J."/>
            <person name="Clum A."/>
            <person name="Reid I.D."/>
            <person name="Moisan M.C."/>
            <person name="Butler G."/>
            <person name="Nguyen T.T.M."/>
            <person name="Dewar K."/>
            <person name="Conant G."/>
            <person name="Drula E."/>
            <person name="Henrissat B."/>
            <person name="Hansel C."/>
            <person name="Singer S."/>
            <person name="Hutchinson M.I."/>
            <person name="de Vries R.P."/>
            <person name="Natvig D.O."/>
            <person name="Powell A.J."/>
            <person name="Tsang A."/>
            <person name="Grigoriev I.V."/>
        </authorList>
    </citation>
    <scope>NUCLEOTIDE SEQUENCE [LARGE SCALE GENOMIC DNA]</scope>
    <source>
        <strain evidence="2 3">ATCC 24622</strain>
    </source>
</reference>
<comment type="caution">
    <text evidence="2">The sequence shown here is derived from an EMBL/GenBank/DDBJ whole genome shotgun (WGS) entry which is preliminary data.</text>
</comment>
<dbReference type="Proteomes" id="UP001586593">
    <property type="component" value="Unassembled WGS sequence"/>
</dbReference>
<keyword evidence="3" id="KW-1185">Reference proteome</keyword>
<gene>
    <name evidence="2" type="ORF">VTK73DRAFT_2317</name>
</gene>
<sequence length="218" mass="22967">MIISQPGFPALAISPIPAYVSAHSLSSTSINKRNDLHLPAPPPPLLPPLCTSTHSLALVPIVSLGFPFLGSPPPLHRLSHRGPGPNLGSCSLVASICQWHRPWIATASPRWSSNQPGRAPIGSSCRWLSVLGPEKETRDTPAASAEHLPTPAPARFYSLSSTGHVLGEHLLGPARHLFLSLSLSLSLWLSSLRTSASAGKPPLPTFPGDAHMQASSPS</sequence>
<organism evidence="2 3">
    <name type="scientific">Phialemonium thermophilum</name>
    <dbReference type="NCBI Taxonomy" id="223376"/>
    <lineage>
        <taxon>Eukaryota</taxon>
        <taxon>Fungi</taxon>
        <taxon>Dikarya</taxon>
        <taxon>Ascomycota</taxon>
        <taxon>Pezizomycotina</taxon>
        <taxon>Sordariomycetes</taxon>
        <taxon>Sordariomycetidae</taxon>
        <taxon>Cephalothecales</taxon>
        <taxon>Cephalothecaceae</taxon>
        <taxon>Phialemonium</taxon>
    </lineage>
</organism>
<dbReference type="EMBL" id="JAZHXJ010001631">
    <property type="protein sequence ID" value="KAL1844554.1"/>
    <property type="molecule type" value="Genomic_DNA"/>
</dbReference>
<feature type="region of interest" description="Disordered" evidence="1">
    <location>
        <begin position="199"/>
        <end position="218"/>
    </location>
</feature>
<proteinExistence type="predicted"/>
<evidence type="ECO:0000256" key="1">
    <source>
        <dbReference type="SAM" id="MobiDB-lite"/>
    </source>
</evidence>
<accession>A0ABR3VSB4</accession>
<evidence type="ECO:0000313" key="2">
    <source>
        <dbReference type="EMBL" id="KAL1844554.1"/>
    </source>
</evidence>
<protein>
    <submittedName>
        <fullName evidence="2">Uncharacterized protein</fullName>
    </submittedName>
</protein>
<evidence type="ECO:0000313" key="3">
    <source>
        <dbReference type="Proteomes" id="UP001586593"/>
    </source>
</evidence>
<name>A0ABR3VSB4_9PEZI</name>